<name>A0A9P1GWR2_9PEZI</name>
<accession>A0A9P1GWR2</accession>
<evidence type="ECO:0000313" key="2">
    <source>
        <dbReference type="EMBL" id="CAI4211757.1"/>
    </source>
</evidence>
<dbReference type="AlphaFoldDB" id="A0A9P1GWR2"/>
<organism evidence="2 3">
    <name type="scientific">Parascedosporium putredinis</name>
    <dbReference type="NCBI Taxonomy" id="1442378"/>
    <lineage>
        <taxon>Eukaryota</taxon>
        <taxon>Fungi</taxon>
        <taxon>Dikarya</taxon>
        <taxon>Ascomycota</taxon>
        <taxon>Pezizomycotina</taxon>
        <taxon>Sordariomycetes</taxon>
        <taxon>Hypocreomycetidae</taxon>
        <taxon>Microascales</taxon>
        <taxon>Microascaceae</taxon>
        <taxon>Parascedosporium</taxon>
    </lineage>
</organism>
<keyword evidence="3" id="KW-1185">Reference proteome</keyword>
<feature type="region of interest" description="Disordered" evidence="1">
    <location>
        <begin position="32"/>
        <end position="66"/>
    </location>
</feature>
<evidence type="ECO:0000313" key="3">
    <source>
        <dbReference type="Proteomes" id="UP000838763"/>
    </source>
</evidence>
<comment type="caution">
    <text evidence="2">The sequence shown here is derived from an EMBL/GenBank/DDBJ whole genome shotgun (WGS) entry which is preliminary data.</text>
</comment>
<evidence type="ECO:0000256" key="1">
    <source>
        <dbReference type="SAM" id="MobiDB-lite"/>
    </source>
</evidence>
<proteinExistence type="predicted"/>
<sequence>MPEYSRDPWLMGGRSQAIYCQPYVWIAQHRDTERSTVGRSSAGAGASVERQHLGAAKDIPPKQRTVSGTFPIANVRTGLQLEAAQLAHTQVDIDVGGEDEGSVAGSAAESQTFGSG</sequence>
<reference evidence="2" key="1">
    <citation type="submission" date="2022-11" db="EMBL/GenBank/DDBJ databases">
        <authorList>
            <person name="Scott C."/>
            <person name="Bruce N."/>
        </authorList>
    </citation>
    <scope>NUCLEOTIDE SEQUENCE</scope>
</reference>
<dbReference type="EMBL" id="CALLCH030000002">
    <property type="protein sequence ID" value="CAI4211757.1"/>
    <property type="molecule type" value="Genomic_DNA"/>
</dbReference>
<dbReference type="Proteomes" id="UP000838763">
    <property type="component" value="Unassembled WGS sequence"/>
</dbReference>
<gene>
    <name evidence="2" type="ORF">PPNO1_LOCUS1531</name>
</gene>
<feature type="region of interest" description="Disordered" evidence="1">
    <location>
        <begin position="92"/>
        <end position="116"/>
    </location>
</feature>
<protein>
    <submittedName>
        <fullName evidence="2">Uncharacterized protein</fullName>
    </submittedName>
</protein>